<comment type="caution">
    <text evidence="8">The sequence shown here is derived from an EMBL/GenBank/DDBJ whole genome shotgun (WGS) entry which is preliminary data.</text>
</comment>
<gene>
    <name evidence="8" type="primary">alr</name>
    <name evidence="8" type="ORF">F0L68_16865</name>
</gene>
<dbReference type="Proteomes" id="UP000323454">
    <property type="component" value="Unassembled WGS sequence"/>
</dbReference>
<protein>
    <recommendedName>
        <fullName evidence="4">Alanine racemase</fullName>
        <ecNumber evidence="4">5.1.1.1</ecNumber>
    </recommendedName>
</protein>
<evidence type="ECO:0000259" key="7">
    <source>
        <dbReference type="SMART" id="SM01005"/>
    </source>
</evidence>
<feature type="active site" description="Proton acceptor; specific for L-alanine" evidence="4">
    <location>
        <position position="259"/>
    </location>
</feature>
<dbReference type="InterPro" id="IPR001608">
    <property type="entry name" value="Ala_racemase_N"/>
</dbReference>
<reference evidence="8 9" key="2">
    <citation type="submission" date="2019-09" db="EMBL/GenBank/DDBJ databases">
        <authorList>
            <person name="Jin C."/>
        </authorList>
    </citation>
    <scope>NUCLEOTIDE SEQUENCE [LARGE SCALE GENOMIC DNA]</scope>
    <source>
        <strain evidence="8 9">AN110305</strain>
    </source>
</reference>
<dbReference type="CDD" id="cd00430">
    <property type="entry name" value="PLPDE_III_AR"/>
    <property type="match status" value="1"/>
</dbReference>
<dbReference type="PANTHER" id="PTHR30511">
    <property type="entry name" value="ALANINE RACEMASE"/>
    <property type="match status" value="1"/>
</dbReference>
<dbReference type="Gene3D" id="3.20.20.10">
    <property type="entry name" value="Alanine racemase"/>
    <property type="match status" value="1"/>
</dbReference>
<dbReference type="EMBL" id="VUOB01000028">
    <property type="protein sequence ID" value="KAA2261454.1"/>
    <property type="molecule type" value="Genomic_DNA"/>
</dbReference>
<organism evidence="8 9">
    <name type="scientific">Solihabitans fulvus</name>
    <dbReference type="NCBI Taxonomy" id="1892852"/>
    <lineage>
        <taxon>Bacteria</taxon>
        <taxon>Bacillati</taxon>
        <taxon>Actinomycetota</taxon>
        <taxon>Actinomycetes</taxon>
        <taxon>Pseudonocardiales</taxon>
        <taxon>Pseudonocardiaceae</taxon>
        <taxon>Solihabitans</taxon>
    </lineage>
</organism>
<feature type="modified residue" description="N6-(pyridoxal phosphate)lysine" evidence="4 5">
    <location>
        <position position="31"/>
    </location>
</feature>
<feature type="active site" description="Proton acceptor; specific for D-alanine" evidence="4">
    <location>
        <position position="31"/>
    </location>
</feature>
<dbReference type="InterPro" id="IPR009006">
    <property type="entry name" value="Ala_racemase/Decarboxylase_C"/>
</dbReference>
<dbReference type="AlphaFoldDB" id="A0A5B2XE75"/>
<evidence type="ECO:0000313" key="9">
    <source>
        <dbReference type="Proteomes" id="UP000323454"/>
    </source>
</evidence>
<dbReference type="GO" id="GO:0030170">
    <property type="term" value="F:pyridoxal phosphate binding"/>
    <property type="evidence" value="ECO:0007669"/>
    <property type="project" value="UniProtKB-UniRule"/>
</dbReference>
<dbReference type="GO" id="GO:0005829">
    <property type="term" value="C:cytosol"/>
    <property type="evidence" value="ECO:0007669"/>
    <property type="project" value="TreeGrafter"/>
</dbReference>
<sequence length="378" mass="39735">MSEACVELDAIGGNVELIARHTDAEIMAVVKANGFAHGSVQTARAAVAHGATWLGVTSCAEALALRRAGLTVPVLCWLTAPGQDFGEVIAAGVDLAVSSVPHLRAVAAEADRLGTRAMVHLKADTGLSRNGATPEDWPELVAAARRRERAGTLRVRGVWSHLAHADQPAHPGVGDQVRRFERLVGQARSAGLDPDLVHLANSAAALAHPETHYGLVRAGIAIYGVEPVLGRTFGLRPAMTLRARVVLAKRVAADTGVSYGHRYTTTDQATLALVPLGYADGVPRSASTLGAVWLNGERRPIAGSIAMDQFVVDAGHAHVEIGDEVVVFGPGDLGEPTVLDWARWSGTIPHEILTGIGDRVPRSYLRTAATTVGGRDRG</sequence>
<comment type="pathway">
    <text evidence="4">Amino-acid biosynthesis; D-alanine biosynthesis; D-alanine from L-alanine: step 1/1.</text>
</comment>
<dbReference type="SMART" id="SM01005">
    <property type="entry name" value="Ala_racemase_C"/>
    <property type="match status" value="1"/>
</dbReference>
<comment type="similarity">
    <text evidence="4">Belongs to the alanine racemase family.</text>
</comment>
<dbReference type="GO" id="GO:0030632">
    <property type="term" value="P:D-alanine biosynthetic process"/>
    <property type="evidence" value="ECO:0007669"/>
    <property type="project" value="UniProtKB-UniRule"/>
</dbReference>
<dbReference type="Pfam" id="PF01168">
    <property type="entry name" value="Ala_racemase_N"/>
    <property type="match status" value="1"/>
</dbReference>
<feature type="domain" description="Alanine racemase C-terminal" evidence="7">
    <location>
        <begin position="238"/>
        <end position="365"/>
    </location>
</feature>
<proteinExistence type="inferred from homology"/>
<evidence type="ECO:0000256" key="5">
    <source>
        <dbReference type="PIRSR" id="PIRSR600821-50"/>
    </source>
</evidence>
<dbReference type="GO" id="GO:0009252">
    <property type="term" value="P:peptidoglycan biosynthetic process"/>
    <property type="evidence" value="ECO:0007669"/>
    <property type="project" value="TreeGrafter"/>
</dbReference>
<dbReference type="PRINTS" id="PR00992">
    <property type="entry name" value="ALARACEMASE"/>
</dbReference>
<comment type="cofactor">
    <cofactor evidence="1 4 5">
        <name>pyridoxal 5'-phosphate</name>
        <dbReference type="ChEBI" id="CHEBI:597326"/>
    </cofactor>
</comment>
<evidence type="ECO:0000256" key="2">
    <source>
        <dbReference type="ARBA" id="ARBA00022898"/>
    </source>
</evidence>
<dbReference type="UniPathway" id="UPA00042">
    <property type="reaction ID" value="UER00497"/>
</dbReference>
<feature type="binding site" evidence="4 6">
    <location>
        <position position="129"/>
    </location>
    <ligand>
        <name>substrate</name>
    </ligand>
</feature>
<evidence type="ECO:0000256" key="1">
    <source>
        <dbReference type="ARBA" id="ARBA00001933"/>
    </source>
</evidence>
<comment type="function">
    <text evidence="4">Catalyzes the interconversion of L-alanine and D-alanine. May also act on other amino acids.</text>
</comment>
<dbReference type="GO" id="GO:0008784">
    <property type="term" value="F:alanine racemase activity"/>
    <property type="evidence" value="ECO:0007669"/>
    <property type="project" value="UniProtKB-UniRule"/>
</dbReference>
<dbReference type="InterPro" id="IPR029066">
    <property type="entry name" value="PLP-binding_barrel"/>
</dbReference>
<dbReference type="InterPro" id="IPR000821">
    <property type="entry name" value="Ala_racemase"/>
</dbReference>
<comment type="catalytic activity">
    <reaction evidence="4">
        <text>L-alanine = D-alanine</text>
        <dbReference type="Rhea" id="RHEA:20249"/>
        <dbReference type="ChEBI" id="CHEBI:57416"/>
        <dbReference type="ChEBI" id="CHEBI:57972"/>
        <dbReference type="EC" id="5.1.1.1"/>
    </reaction>
</comment>
<dbReference type="SUPFAM" id="SSF50621">
    <property type="entry name" value="Alanine racemase C-terminal domain-like"/>
    <property type="match status" value="1"/>
</dbReference>
<dbReference type="PANTHER" id="PTHR30511:SF0">
    <property type="entry name" value="ALANINE RACEMASE, CATABOLIC-RELATED"/>
    <property type="match status" value="1"/>
</dbReference>
<dbReference type="EC" id="5.1.1.1" evidence="4"/>
<name>A0A5B2XE75_9PSEU</name>
<dbReference type="HAMAP" id="MF_01201">
    <property type="entry name" value="Ala_racemase"/>
    <property type="match status" value="1"/>
</dbReference>
<keyword evidence="2 4" id="KW-0663">Pyridoxal phosphate</keyword>
<accession>A0A5B2XE75</accession>
<keyword evidence="9" id="KW-1185">Reference proteome</keyword>
<evidence type="ECO:0000256" key="3">
    <source>
        <dbReference type="ARBA" id="ARBA00023235"/>
    </source>
</evidence>
<evidence type="ECO:0000256" key="4">
    <source>
        <dbReference type="HAMAP-Rule" id="MF_01201"/>
    </source>
</evidence>
<dbReference type="SUPFAM" id="SSF51419">
    <property type="entry name" value="PLP-binding barrel"/>
    <property type="match status" value="1"/>
</dbReference>
<dbReference type="RefSeq" id="WP_149850531.1">
    <property type="nucleotide sequence ID" value="NZ_VUOB01000028.1"/>
</dbReference>
<dbReference type="FunFam" id="3.20.20.10:FF:000002">
    <property type="entry name" value="Alanine racemase"/>
    <property type="match status" value="1"/>
</dbReference>
<dbReference type="InterPro" id="IPR011079">
    <property type="entry name" value="Ala_racemase_C"/>
</dbReference>
<dbReference type="Gene3D" id="2.40.37.10">
    <property type="entry name" value="Lyase, Ornithine Decarboxylase, Chain A, domain 1"/>
    <property type="match status" value="1"/>
</dbReference>
<evidence type="ECO:0000256" key="6">
    <source>
        <dbReference type="PIRSR" id="PIRSR600821-52"/>
    </source>
</evidence>
<reference evidence="8 9" key="1">
    <citation type="submission" date="2019-09" db="EMBL/GenBank/DDBJ databases">
        <title>Goodfellowia gen. nov., a new genus of the Pseudonocardineae related to Actinoalloteichus, containing Goodfellowia coeruleoviolacea gen. nov., comb. nov. gen. nov., comb. nov.</title>
        <authorList>
            <person name="Labeda D."/>
        </authorList>
    </citation>
    <scope>NUCLEOTIDE SEQUENCE [LARGE SCALE GENOMIC DNA]</scope>
    <source>
        <strain evidence="8 9">AN110305</strain>
    </source>
</reference>
<dbReference type="Pfam" id="PF00842">
    <property type="entry name" value="Ala_racemase_C"/>
    <property type="match status" value="1"/>
</dbReference>
<dbReference type="NCBIfam" id="TIGR00492">
    <property type="entry name" value="alr"/>
    <property type="match status" value="1"/>
</dbReference>
<keyword evidence="3 4" id="KW-0413">Isomerase</keyword>
<evidence type="ECO:0000313" key="8">
    <source>
        <dbReference type="EMBL" id="KAA2261454.1"/>
    </source>
</evidence>
<dbReference type="OrthoDB" id="9813814at2"/>
<feature type="binding site" evidence="4 6">
    <location>
        <position position="307"/>
    </location>
    <ligand>
        <name>substrate</name>
    </ligand>
</feature>